<comment type="caution">
    <text evidence="1">The sequence shown here is derived from an EMBL/GenBank/DDBJ whole genome shotgun (WGS) entry which is preliminary data.</text>
</comment>
<sequence length="120" mass="14478">MMEKMNVDQRLLQRILFFDEVIFYLNREVNSQNCRYWSRQNLHLYRATRTQRLKKVNVWAGLIGEYVVGSFFIDGNIMTETYLQILQERVIPELNQLDIEGEIWYQHDGAPEHNARNVRQ</sequence>
<evidence type="ECO:0000313" key="2">
    <source>
        <dbReference type="Proteomes" id="UP000801492"/>
    </source>
</evidence>
<dbReference type="Gene3D" id="3.30.420.10">
    <property type="entry name" value="Ribonuclease H-like superfamily/Ribonuclease H"/>
    <property type="match status" value="1"/>
</dbReference>
<dbReference type="EMBL" id="VTPC01000793">
    <property type="protein sequence ID" value="KAF2904344.1"/>
    <property type="molecule type" value="Genomic_DNA"/>
</dbReference>
<dbReference type="PANTHER" id="PTHR47326:SF1">
    <property type="entry name" value="HTH PSQ-TYPE DOMAIN-CONTAINING PROTEIN"/>
    <property type="match status" value="1"/>
</dbReference>
<name>A0A8K0DEK3_IGNLU</name>
<protein>
    <recommendedName>
        <fullName evidence="3">Transposase</fullName>
    </recommendedName>
</protein>
<reference evidence="1" key="1">
    <citation type="submission" date="2019-08" db="EMBL/GenBank/DDBJ databases">
        <title>The genome of the North American firefly Photinus pyralis.</title>
        <authorList>
            <consortium name="Photinus pyralis genome working group"/>
            <person name="Fallon T.R."/>
            <person name="Sander Lower S.E."/>
            <person name="Weng J.-K."/>
        </authorList>
    </citation>
    <scope>NUCLEOTIDE SEQUENCE</scope>
    <source>
        <strain evidence="1">TRF0915ILg1</strain>
        <tissue evidence="1">Whole body</tissue>
    </source>
</reference>
<evidence type="ECO:0000313" key="1">
    <source>
        <dbReference type="EMBL" id="KAF2904344.1"/>
    </source>
</evidence>
<dbReference type="GO" id="GO:0003676">
    <property type="term" value="F:nucleic acid binding"/>
    <property type="evidence" value="ECO:0007669"/>
    <property type="project" value="InterPro"/>
</dbReference>
<dbReference type="OrthoDB" id="6752614at2759"/>
<evidence type="ECO:0008006" key="3">
    <source>
        <dbReference type="Google" id="ProtNLM"/>
    </source>
</evidence>
<dbReference type="AlphaFoldDB" id="A0A8K0DEK3"/>
<organism evidence="1 2">
    <name type="scientific">Ignelater luminosus</name>
    <name type="common">Cucubano</name>
    <name type="synonym">Pyrophorus luminosus</name>
    <dbReference type="NCBI Taxonomy" id="2038154"/>
    <lineage>
        <taxon>Eukaryota</taxon>
        <taxon>Metazoa</taxon>
        <taxon>Ecdysozoa</taxon>
        <taxon>Arthropoda</taxon>
        <taxon>Hexapoda</taxon>
        <taxon>Insecta</taxon>
        <taxon>Pterygota</taxon>
        <taxon>Neoptera</taxon>
        <taxon>Endopterygota</taxon>
        <taxon>Coleoptera</taxon>
        <taxon>Polyphaga</taxon>
        <taxon>Elateriformia</taxon>
        <taxon>Elateroidea</taxon>
        <taxon>Elateridae</taxon>
        <taxon>Agrypninae</taxon>
        <taxon>Pyrophorini</taxon>
        <taxon>Ignelater</taxon>
    </lineage>
</organism>
<keyword evidence="2" id="KW-1185">Reference proteome</keyword>
<dbReference type="Proteomes" id="UP000801492">
    <property type="component" value="Unassembled WGS sequence"/>
</dbReference>
<accession>A0A8K0DEK3</accession>
<dbReference type="PANTHER" id="PTHR47326">
    <property type="entry name" value="TRANSPOSABLE ELEMENT TC3 TRANSPOSASE-LIKE PROTEIN"/>
    <property type="match status" value="1"/>
</dbReference>
<dbReference type="InterPro" id="IPR036397">
    <property type="entry name" value="RNaseH_sf"/>
</dbReference>
<proteinExistence type="predicted"/>
<gene>
    <name evidence="1" type="ORF">ILUMI_01841</name>
</gene>